<dbReference type="RefSeq" id="XP_016642088.1">
    <property type="nucleotide sequence ID" value="XM_016788331.1"/>
</dbReference>
<dbReference type="Pfam" id="PF13768">
    <property type="entry name" value="VWA_3"/>
    <property type="match status" value="1"/>
</dbReference>
<evidence type="ECO:0000313" key="5">
    <source>
        <dbReference type="Proteomes" id="UP000028545"/>
    </source>
</evidence>
<dbReference type="GeneID" id="27725223"/>
<feature type="compositionally biased region" description="Basic and acidic residues" evidence="1">
    <location>
        <begin position="14"/>
        <end position="26"/>
    </location>
</feature>
<feature type="region of interest" description="Disordered" evidence="1">
    <location>
        <begin position="877"/>
        <end position="904"/>
    </location>
</feature>
<dbReference type="PANTHER" id="PTHR45737:SF4">
    <property type="entry name" value="VON WILLEBRAND DOMAIN PROTEIN (AFU_ORTHOLOGUE AFUA_4G01160)"/>
    <property type="match status" value="1"/>
</dbReference>
<dbReference type="VEuPathDB" id="FungiDB:SAPIO_CDS6151"/>
<feature type="compositionally biased region" description="Basic and acidic residues" evidence="1">
    <location>
        <begin position="782"/>
        <end position="809"/>
    </location>
</feature>
<evidence type="ECO:0000313" key="4">
    <source>
        <dbReference type="EMBL" id="KEZ42289.1"/>
    </source>
</evidence>
<dbReference type="InterPro" id="IPR002575">
    <property type="entry name" value="Aminoglycoside_PTrfase"/>
</dbReference>
<feature type="compositionally biased region" description="Basic and acidic residues" evidence="1">
    <location>
        <begin position="753"/>
        <end position="764"/>
    </location>
</feature>
<gene>
    <name evidence="4" type="ORF">SAPIO_CDS6151</name>
</gene>
<dbReference type="SMART" id="SM00609">
    <property type="entry name" value="VIT"/>
    <property type="match status" value="1"/>
</dbReference>
<dbReference type="SMART" id="SM00327">
    <property type="entry name" value="VWA"/>
    <property type="match status" value="1"/>
</dbReference>
<proteinExistence type="predicted"/>
<dbReference type="PROSITE" id="PS50234">
    <property type="entry name" value="VWFA"/>
    <property type="match status" value="1"/>
</dbReference>
<feature type="compositionally biased region" description="Basic and acidic residues" evidence="1">
    <location>
        <begin position="725"/>
        <end position="735"/>
    </location>
</feature>
<organism evidence="4 5">
    <name type="scientific">Pseudallescheria apiosperma</name>
    <name type="common">Scedosporium apiospermum</name>
    <dbReference type="NCBI Taxonomy" id="563466"/>
    <lineage>
        <taxon>Eukaryota</taxon>
        <taxon>Fungi</taxon>
        <taxon>Dikarya</taxon>
        <taxon>Ascomycota</taxon>
        <taxon>Pezizomycotina</taxon>
        <taxon>Sordariomycetes</taxon>
        <taxon>Hypocreomycetidae</taxon>
        <taxon>Microascales</taxon>
        <taxon>Microascaceae</taxon>
        <taxon>Scedosporium</taxon>
    </lineage>
</organism>
<dbReference type="EMBL" id="JOWA01000100">
    <property type="protein sequence ID" value="KEZ42289.1"/>
    <property type="molecule type" value="Genomic_DNA"/>
</dbReference>
<feature type="region of interest" description="Disordered" evidence="1">
    <location>
        <begin position="725"/>
        <end position="827"/>
    </location>
</feature>
<keyword evidence="5" id="KW-1185">Reference proteome</keyword>
<evidence type="ECO:0000259" key="3">
    <source>
        <dbReference type="PROSITE" id="PS51468"/>
    </source>
</evidence>
<dbReference type="OrthoDB" id="5243981at2759"/>
<protein>
    <submittedName>
        <fullName evidence="4">Uncharacterized protein</fullName>
    </submittedName>
</protein>
<dbReference type="InterPro" id="IPR011009">
    <property type="entry name" value="Kinase-like_dom_sf"/>
</dbReference>
<dbReference type="PROSITE" id="PS51468">
    <property type="entry name" value="VIT"/>
    <property type="match status" value="1"/>
</dbReference>
<dbReference type="InterPro" id="IPR002035">
    <property type="entry name" value="VWF_A"/>
</dbReference>
<feature type="region of interest" description="Disordered" evidence="1">
    <location>
        <begin position="1"/>
        <end position="50"/>
    </location>
</feature>
<feature type="domain" description="VWFA" evidence="2">
    <location>
        <begin position="353"/>
        <end position="526"/>
    </location>
</feature>
<sequence length="1490" mass="164545">MTWGPARQPGIFWDPRERPPPHHPHAEFLSSDPWRQQEWSPQRPRIEPESPWYQVDETIGVSLENAPAPSDGFLPPVSVSVNASITHDTAKVTVTQEFMNSTHSLIPKARYTFPLPPGSSVVDFSCRIGRDRLLRGKVKPKAAARETFQEAVRQNQAAGLLDQNSPELFTTTLGNLPADIPIKATLSFIVLLKHSLKRDSSGTHMTFVLPTYIAPRYGTAPSVIDHLLNRSASLATLSFSVDILAASGILALTCPSHTSSDIQIGVARHRRWNDFVANRVTPDFRYATVRLPDDTTCLDRDFTLDICITSAEVPERPFACLEKHPEFPGQSALMLTIPPKYLLGPSGEYPGGEIVFVADRSGSMRDKIDALKKAMEFFLAALPPGSSFNICSFGTYFTRLWSHSQPYNAANCQAAEAHVMTQFRADMGETKILGALKQVVASRGGFGNTDVIVLTDGQIWDLQETIEFVKQTRKDTAGQVRFFSLGIGNAVSHELVEGIAKAGGGYAEVIQTASRGGWEGRMLAILEAAKEPHAFPRWIGINWVDENDEAHMLDDTSNETFQSPLDISMLSPFMRNRVLVLLNHHRESAVPRAVWINCSRPGMDEESVEVPVTVAETPDTIIHKFAARALLGDLERGESYIHTRPNAPGRDSAEERELVRREGEKLGCKWSLVSKWTSFVAVEEAVDEDPIDEDSLMDGDPVGGRGAIGEGRRLNLLRPRGDRNVTRRIEGHAEQIESDDETRDASGDEPDTGSDRNGRHRGDDSNDSDDDQGGGPCHGNAGKRDAGPESRGDHDGSYREKRSHSRSEPEVGSQQGSSQSMGGRNLGGAVAHGASIIGPATTTNFGNPVRHRALGVDDIFFDTKISFLSSAKLRSKPKPSTFEQFSNDQKSFSDKRIPINSLSPVHDPFDTFGMDDVDETGKKTSTDKEFSKRKKLKRFSYDANDARGTGRTETLRESLKRSAVNTELSTASAITAPRNNLPAASAIHFADPVINTDLIERGKRELIRLLLPLQDLLSGKFYKETPWRREVTMESVLGKACESFALASMLEYRKIIPGFPSKNPGTQDAISRTVNQLLLNGDTDPGVKATVPHCNANLWAESIPAAPAHVLNPTTPLRKGTTSQPLPHDGMAAELASAEEDLVAAAAQHFSSNCGASVLGFQFPPDSSLLWVKYSLDGDNMRAQARTQAFAFHQLAREGIGRDKRVRVPEIYQVFESEIAEAGHPHRYVFIVMEYIPGISVRDALYEHGEHHSRLYKVADALAALVDLPPPPDARPGPVGGGLIRNFTFAKEYEEHESDAPREFLDLKDLEDYVNKANVVVNSGLVADFMSEGLSLCYCDPNLQNFLILPGSAYADDIYVIDFEHTSWLPRCFLSFELQKQALFDLDERLDLKAERLNDCLVEESSIEILVREKRHRELTRRRRDRQNSLAGVEIAPELTKVKVDIQASRIGSIDAGGRRPTHKEVKSLVFGGKDFGGLLFEQMDITKPL</sequence>
<dbReference type="InterPro" id="IPR036465">
    <property type="entry name" value="vWFA_dom_sf"/>
</dbReference>
<evidence type="ECO:0000256" key="1">
    <source>
        <dbReference type="SAM" id="MobiDB-lite"/>
    </source>
</evidence>
<feature type="compositionally biased region" description="Low complexity" evidence="1">
    <location>
        <begin position="812"/>
        <end position="823"/>
    </location>
</feature>
<comment type="caution">
    <text evidence="4">The sequence shown here is derived from an EMBL/GenBank/DDBJ whole genome shotgun (WGS) entry which is preliminary data.</text>
</comment>
<dbReference type="InterPro" id="IPR013694">
    <property type="entry name" value="VIT"/>
</dbReference>
<name>A0A084G4M7_PSEDA</name>
<feature type="region of interest" description="Disordered" evidence="1">
    <location>
        <begin position="690"/>
        <end position="710"/>
    </location>
</feature>
<dbReference type="PANTHER" id="PTHR45737">
    <property type="entry name" value="VON WILLEBRAND FACTOR A DOMAIN-CONTAINING PROTEIN 5A"/>
    <property type="match status" value="1"/>
</dbReference>
<dbReference type="Gene3D" id="3.40.50.410">
    <property type="entry name" value="von Willebrand factor, type A domain"/>
    <property type="match status" value="1"/>
</dbReference>
<feature type="compositionally biased region" description="Polar residues" evidence="1">
    <location>
        <begin position="881"/>
        <end position="890"/>
    </location>
</feature>
<reference evidence="4 5" key="1">
    <citation type="journal article" date="2014" name="Genome Announc.">
        <title>Draft genome sequence of the pathogenic fungus Scedosporium apiospermum.</title>
        <authorList>
            <person name="Vandeputte P."/>
            <person name="Ghamrawi S."/>
            <person name="Rechenmann M."/>
            <person name="Iltis A."/>
            <person name="Giraud S."/>
            <person name="Fleury M."/>
            <person name="Thornton C."/>
            <person name="Delhaes L."/>
            <person name="Meyer W."/>
            <person name="Papon N."/>
            <person name="Bouchara J.P."/>
        </authorList>
    </citation>
    <scope>NUCLEOTIDE SEQUENCE [LARGE SCALE GENOMIC DNA]</scope>
    <source>
        <strain evidence="4 5">IHEM 14462</strain>
    </source>
</reference>
<dbReference type="Pfam" id="PF01636">
    <property type="entry name" value="APH"/>
    <property type="match status" value="1"/>
</dbReference>
<feature type="compositionally biased region" description="Acidic residues" evidence="1">
    <location>
        <begin position="736"/>
        <end position="752"/>
    </location>
</feature>
<dbReference type="Proteomes" id="UP000028545">
    <property type="component" value="Unassembled WGS sequence"/>
</dbReference>
<evidence type="ECO:0000259" key="2">
    <source>
        <dbReference type="PROSITE" id="PS50234"/>
    </source>
</evidence>
<dbReference type="SUPFAM" id="SSF53300">
    <property type="entry name" value="vWA-like"/>
    <property type="match status" value="1"/>
</dbReference>
<dbReference type="KEGG" id="sapo:SAPIO_CDS6151"/>
<dbReference type="HOGENOM" id="CLU_249197_0_0_1"/>
<accession>A0A084G4M7</accession>
<feature type="domain" description="VIT" evidence="3">
    <location>
        <begin position="60"/>
        <end position="190"/>
    </location>
</feature>
<dbReference type="Pfam" id="PF08487">
    <property type="entry name" value="VIT"/>
    <property type="match status" value="1"/>
</dbReference>
<dbReference type="SUPFAM" id="SSF56112">
    <property type="entry name" value="Protein kinase-like (PK-like)"/>
    <property type="match status" value="1"/>
</dbReference>